<dbReference type="PROSITE" id="PS50110">
    <property type="entry name" value="RESPONSE_REGULATORY"/>
    <property type="match status" value="1"/>
</dbReference>
<keyword evidence="3 11" id="KW-0597">Phosphoprotein</keyword>
<evidence type="ECO:0000256" key="9">
    <source>
        <dbReference type="ARBA" id="ARBA00023015"/>
    </source>
</evidence>
<gene>
    <name evidence="15" type="ORF">SAMN04488514_10796</name>
</gene>
<evidence type="ECO:0000256" key="4">
    <source>
        <dbReference type="ARBA" id="ARBA00022679"/>
    </source>
</evidence>
<dbReference type="InterPro" id="IPR013783">
    <property type="entry name" value="Ig-like_fold"/>
</dbReference>
<dbReference type="InterPro" id="IPR011123">
    <property type="entry name" value="Y_Y_Y"/>
</dbReference>
<evidence type="ECO:0000256" key="6">
    <source>
        <dbReference type="ARBA" id="ARBA00022777"/>
    </source>
</evidence>
<dbReference type="Gene3D" id="1.10.287.130">
    <property type="match status" value="1"/>
</dbReference>
<dbReference type="InterPro" id="IPR005467">
    <property type="entry name" value="His_kinase_dom"/>
</dbReference>
<dbReference type="PANTHER" id="PTHR43547">
    <property type="entry name" value="TWO-COMPONENT HISTIDINE KINASE"/>
    <property type="match status" value="1"/>
</dbReference>
<keyword evidence="9" id="KW-0805">Transcription regulation</keyword>
<dbReference type="SUPFAM" id="SSF55874">
    <property type="entry name" value="ATPase domain of HSP90 chaperone/DNA topoisomerase II/histidine kinase"/>
    <property type="match status" value="1"/>
</dbReference>
<organism evidence="15 16">
    <name type="scientific">Kriegella aquimaris</name>
    <dbReference type="NCBI Taxonomy" id="192904"/>
    <lineage>
        <taxon>Bacteria</taxon>
        <taxon>Pseudomonadati</taxon>
        <taxon>Bacteroidota</taxon>
        <taxon>Flavobacteriia</taxon>
        <taxon>Flavobacteriales</taxon>
        <taxon>Flavobacteriaceae</taxon>
        <taxon>Kriegella</taxon>
    </lineage>
</organism>
<dbReference type="EC" id="2.7.13.3" evidence="2"/>
<dbReference type="FunFam" id="2.60.40.10:FF:000791">
    <property type="entry name" value="Two-component system sensor histidine kinase/response regulator"/>
    <property type="match status" value="1"/>
</dbReference>
<dbReference type="InterPro" id="IPR036890">
    <property type="entry name" value="HATPase_C_sf"/>
</dbReference>
<evidence type="ECO:0000256" key="10">
    <source>
        <dbReference type="ARBA" id="ARBA00023163"/>
    </source>
</evidence>
<keyword evidence="5" id="KW-0547">Nucleotide-binding</keyword>
<evidence type="ECO:0000313" key="15">
    <source>
        <dbReference type="EMBL" id="SDM30165.1"/>
    </source>
</evidence>
<dbReference type="InterPro" id="IPR003594">
    <property type="entry name" value="HATPase_dom"/>
</dbReference>
<keyword evidence="7" id="KW-0067">ATP-binding</keyword>
<dbReference type="SUPFAM" id="SSF47384">
    <property type="entry name" value="Homodimeric domain of signal transducing histidine kinase"/>
    <property type="match status" value="1"/>
</dbReference>
<dbReference type="SUPFAM" id="SSF63829">
    <property type="entry name" value="Calcium-dependent phosphotriesterase"/>
    <property type="match status" value="4"/>
</dbReference>
<feature type="modified residue" description="4-aspartylphosphate" evidence="11">
    <location>
        <position position="1205"/>
    </location>
</feature>
<dbReference type="Gene3D" id="2.60.40.10">
    <property type="entry name" value="Immunoglobulins"/>
    <property type="match status" value="1"/>
</dbReference>
<evidence type="ECO:0000259" key="12">
    <source>
        <dbReference type="PROSITE" id="PS01124"/>
    </source>
</evidence>
<dbReference type="GO" id="GO:0005524">
    <property type="term" value="F:ATP binding"/>
    <property type="evidence" value="ECO:0007669"/>
    <property type="project" value="UniProtKB-KW"/>
</dbReference>
<dbReference type="Proteomes" id="UP000199440">
    <property type="component" value="Unassembled WGS sequence"/>
</dbReference>
<dbReference type="InterPro" id="IPR015943">
    <property type="entry name" value="WD40/YVTN_repeat-like_dom_sf"/>
</dbReference>
<dbReference type="SMART" id="SM00448">
    <property type="entry name" value="REC"/>
    <property type="match status" value="1"/>
</dbReference>
<feature type="domain" description="Histidine kinase" evidence="13">
    <location>
        <begin position="881"/>
        <end position="1106"/>
    </location>
</feature>
<dbReference type="InterPro" id="IPR036097">
    <property type="entry name" value="HisK_dim/P_sf"/>
</dbReference>
<dbReference type="Gene3D" id="3.30.565.10">
    <property type="entry name" value="Histidine kinase-like ATPase, C-terminal domain"/>
    <property type="match status" value="1"/>
</dbReference>
<dbReference type="SMART" id="SM00342">
    <property type="entry name" value="HTH_ARAC"/>
    <property type="match status" value="1"/>
</dbReference>
<dbReference type="FunFam" id="1.10.287.130:FF:000045">
    <property type="entry name" value="Two-component system sensor histidine kinase/response regulator"/>
    <property type="match status" value="1"/>
</dbReference>
<keyword evidence="16" id="KW-1185">Reference proteome</keyword>
<dbReference type="PROSITE" id="PS50109">
    <property type="entry name" value="HIS_KIN"/>
    <property type="match status" value="1"/>
</dbReference>
<dbReference type="FunFam" id="3.30.565.10:FF:000037">
    <property type="entry name" value="Hybrid sensor histidine kinase/response regulator"/>
    <property type="match status" value="1"/>
</dbReference>
<evidence type="ECO:0000256" key="5">
    <source>
        <dbReference type="ARBA" id="ARBA00022741"/>
    </source>
</evidence>
<dbReference type="InterPro" id="IPR009057">
    <property type="entry name" value="Homeodomain-like_sf"/>
</dbReference>
<dbReference type="Pfam" id="PF00512">
    <property type="entry name" value="HisKA"/>
    <property type="match status" value="1"/>
</dbReference>
<dbReference type="PROSITE" id="PS01124">
    <property type="entry name" value="HTH_ARAC_FAMILY_2"/>
    <property type="match status" value="1"/>
</dbReference>
<dbReference type="GO" id="GO:0000155">
    <property type="term" value="F:phosphorelay sensor kinase activity"/>
    <property type="evidence" value="ECO:0007669"/>
    <property type="project" value="InterPro"/>
</dbReference>
<dbReference type="InterPro" id="IPR018060">
    <property type="entry name" value="HTH_AraC"/>
</dbReference>
<accession>A0A1G9S5X9</accession>
<evidence type="ECO:0000256" key="1">
    <source>
        <dbReference type="ARBA" id="ARBA00000085"/>
    </source>
</evidence>
<dbReference type="InterPro" id="IPR001789">
    <property type="entry name" value="Sig_transdc_resp-reg_receiver"/>
</dbReference>
<dbReference type="InterPro" id="IPR003661">
    <property type="entry name" value="HisK_dim/P_dom"/>
</dbReference>
<evidence type="ECO:0000259" key="14">
    <source>
        <dbReference type="PROSITE" id="PS50110"/>
    </source>
</evidence>
<dbReference type="InterPro" id="IPR004358">
    <property type="entry name" value="Sig_transdc_His_kin-like_C"/>
</dbReference>
<comment type="catalytic activity">
    <reaction evidence="1">
        <text>ATP + protein L-histidine = ADP + protein N-phospho-L-histidine.</text>
        <dbReference type="EC" id="2.7.13.3"/>
    </reaction>
</comment>
<evidence type="ECO:0000256" key="2">
    <source>
        <dbReference type="ARBA" id="ARBA00012438"/>
    </source>
</evidence>
<keyword evidence="6 15" id="KW-0418">Kinase</keyword>
<evidence type="ECO:0000313" key="16">
    <source>
        <dbReference type="Proteomes" id="UP000199440"/>
    </source>
</evidence>
<dbReference type="SUPFAM" id="SSF52172">
    <property type="entry name" value="CheY-like"/>
    <property type="match status" value="1"/>
</dbReference>
<dbReference type="PRINTS" id="PR00344">
    <property type="entry name" value="BCTRLSENSOR"/>
</dbReference>
<dbReference type="OrthoDB" id="358279at2"/>
<dbReference type="Pfam" id="PF02518">
    <property type="entry name" value="HATPase_c"/>
    <property type="match status" value="1"/>
</dbReference>
<dbReference type="SUPFAM" id="SSF46689">
    <property type="entry name" value="Homeodomain-like"/>
    <property type="match status" value="1"/>
</dbReference>
<feature type="domain" description="Response regulatory" evidence="14">
    <location>
        <begin position="1157"/>
        <end position="1272"/>
    </location>
</feature>
<dbReference type="Pfam" id="PF07494">
    <property type="entry name" value="Reg_prop"/>
    <property type="match status" value="8"/>
</dbReference>
<dbReference type="STRING" id="192904.SAMN04488514_10796"/>
<dbReference type="PANTHER" id="PTHR43547:SF2">
    <property type="entry name" value="HYBRID SIGNAL TRANSDUCTION HISTIDINE KINASE C"/>
    <property type="match status" value="1"/>
</dbReference>
<evidence type="ECO:0000256" key="11">
    <source>
        <dbReference type="PROSITE-ProRule" id="PRU00169"/>
    </source>
</evidence>
<evidence type="ECO:0000256" key="7">
    <source>
        <dbReference type="ARBA" id="ARBA00022840"/>
    </source>
</evidence>
<dbReference type="GO" id="GO:0003700">
    <property type="term" value="F:DNA-binding transcription factor activity"/>
    <property type="evidence" value="ECO:0007669"/>
    <property type="project" value="InterPro"/>
</dbReference>
<keyword evidence="4" id="KW-0808">Transferase</keyword>
<dbReference type="Pfam" id="PF07495">
    <property type="entry name" value="Y_Y_Y"/>
    <property type="match status" value="1"/>
</dbReference>
<evidence type="ECO:0000256" key="3">
    <source>
        <dbReference type="ARBA" id="ARBA00022553"/>
    </source>
</evidence>
<dbReference type="CDD" id="cd17574">
    <property type="entry name" value="REC_OmpR"/>
    <property type="match status" value="1"/>
</dbReference>
<name>A0A1G9S5X9_9FLAO</name>
<dbReference type="EMBL" id="FNGV01000007">
    <property type="protein sequence ID" value="SDM30165.1"/>
    <property type="molecule type" value="Genomic_DNA"/>
</dbReference>
<proteinExistence type="predicted"/>
<dbReference type="CDD" id="cd00082">
    <property type="entry name" value="HisKA"/>
    <property type="match status" value="1"/>
</dbReference>
<dbReference type="RefSeq" id="WP_089890787.1">
    <property type="nucleotide sequence ID" value="NZ_FNGV01000007.1"/>
</dbReference>
<reference evidence="15 16" key="1">
    <citation type="submission" date="2016-10" db="EMBL/GenBank/DDBJ databases">
        <authorList>
            <person name="de Groot N.N."/>
        </authorList>
    </citation>
    <scope>NUCLEOTIDE SEQUENCE [LARGE SCALE GENOMIC DNA]</scope>
    <source>
        <strain evidence="15 16">DSM 19886</strain>
    </source>
</reference>
<evidence type="ECO:0000256" key="8">
    <source>
        <dbReference type="ARBA" id="ARBA00023012"/>
    </source>
</evidence>
<dbReference type="Gene3D" id="1.10.10.60">
    <property type="entry name" value="Homeodomain-like"/>
    <property type="match status" value="1"/>
</dbReference>
<evidence type="ECO:0000259" key="13">
    <source>
        <dbReference type="PROSITE" id="PS50109"/>
    </source>
</evidence>
<dbReference type="GO" id="GO:0043565">
    <property type="term" value="F:sequence-specific DNA binding"/>
    <property type="evidence" value="ECO:0007669"/>
    <property type="project" value="InterPro"/>
</dbReference>
<dbReference type="SMART" id="SM00388">
    <property type="entry name" value="HisKA"/>
    <property type="match status" value="1"/>
</dbReference>
<dbReference type="Gene3D" id="3.40.50.2300">
    <property type="match status" value="1"/>
</dbReference>
<dbReference type="Pfam" id="PF12833">
    <property type="entry name" value="HTH_18"/>
    <property type="match status" value="1"/>
</dbReference>
<keyword evidence="8" id="KW-0902">Two-component regulatory system</keyword>
<dbReference type="Pfam" id="PF00072">
    <property type="entry name" value="Response_reg"/>
    <property type="match status" value="1"/>
</dbReference>
<dbReference type="InterPro" id="IPR011110">
    <property type="entry name" value="Reg_prop"/>
</dbReference>
<sequence length="1413" mass="159597">MCISIKFTFQLQRVVLGILLFVCAGPSYGQTSVFFDHFTTNEGLSQSDVNCIFQDNLGFMWFGTHDGLNKYNGYEFTVHKPEIGDTNSISSNLVFDIAGDSDGNLWIGTTGSGLNYFDRSTETFTQFKNNYEDPESLSNDHIIKVFLDSKKRLWVGTRKGLNMTDLKKSSDRIGFLRLNLESSEPVLNVNFNMVSAICEDSIGQIWVGGPTGLFKLTRDSKGDYFLLHINEAIGLPEVGVTSIAQNADGQLLIGTTDGLFMLRENEKSTSILKIHEGYYNDLQIDQDGNLWGATNDGLVQFKCQKDDGLLIYDDQFKYDPKNPGSLTKNVIKSLFLDKAGILWIGTNGGGINKLDPLRKQFKHIRKTSDTNSLSYDKIRSIYEDSNGTIWIGTEGGGFNMLQKRGNAKYSNFKSFDVIKNTFAITEVSSMPRKTLLVGGEGSLGLYKIDISRPNGVTKRNIVPFQNFKHSVFSLLEDHNKTLWIGTYGGGLHRWTPNGKLGSFLKSNFTNNTLDSTSISDNIIRNVLEDRQGNLWIATGNGLSLISANQTMADQPNFRNFRNTVQDSSSISHNYILSLYESTNGDIWIGTFGGGLNRFVPGKDGQKDKFIAYKELDGLPNNVIKGILEDDNGHLWLSTNKGLSKFDPIQKTFKNYNVNDGLQSNEFQELACLKRNNGEMLFGGVNGFNAFFPKDIKDNSQASETVITNFSIQNKPIATGEKINGRTVLKRSIEKTDQIRLKHNENSFSFEFVSLHYAAPIKNRFAYKLEGFDDNWVQAPSNNRFATYTNIAPGEYTLKVKSSNNDGLWDQTPSKIEITVVPPFWKTNAAYIVYTLLFLGILAGFWKYTIISASKKHQLEMEYLEKEKQDELQRVKLEFFTNISHEFRTPLTLIKAPLEYLQKNSGKITERVVQEQYVLMQKNTNNLLKLVNQLLDFRKINQGKMRLVVRHTNIVAFIKEVAEPFQFLAHKKSIDFTVNSSEDFIRTWFDHDALEKITNNLLSNAFKFTPEFGKITINISKQNDSENGGAFVLIEVKDSGTGIKSSKLNTIFEKFYVEKTKKKINAEGVGIGLAFTKSLIELHQGSIQVSSKKGLGANFIVQLPMSKAAYESIPEISCKEVFDNDFLVRSSETESFAIGINDELEDLNLSKSRPKLPVLLIVDDNPDILMFIKQALSEQYTIFEAENGKKGLEVAKRVTPNLIITDLIMPIMDGIEFCEVLKTTKTTSHIPLVMLTAKSSQESEIEGLKYGADAYIRKPFNVELLELKLTNILKHREELRKRFKQEVTLQPKEITVTSLDEKFLQNAVEVVEKHMMNTDFNVEMLVREMGYSRSNLYLKFKELTGLSSSEFIRNIRLKRAIQFLDSSDLSVKEIMFRTGFSTASYFSKCFKKQFGVVPSEYVRGIKGDNKTANL</sequence>
<protein>
    <recommendedName>
        <fullName evidence="2">histidine kinase</fullName>
        <ecNumber evidence="2">2.7.13.3</ecNumber>
    </recommendedName>
</protein>
<feature type="domain" description="HTH araC/xylS-type" evidence="12">
    <location>
        <begin position="1304"/>
        <end position="1403"/>
    </location>
</feature>
<dbReference type="Gene3D" id="2.130.10.10">
    <property type="entry name" value="YVTN repeat-like/Quinoprotein amine dehydrogenase"/>
    <property type="match status" value="4"/>
</dbReference>
<dbReference type="SMART" id="SM00387">
    <property type="entry name" value="HATPase_c"/>
    <property type="match status" value="1"/>
</dbReference>
<dbReference type="InterPro" id="IPR011006">
    <property type="entry name" value="CheY-like_superfamily"/>
</dbReference>
<keyword evidence="10" id="KW-0804">Transcription</keyword>